<keyword evidence="3" id="KW-0812">Transmembrane</keyword>
<sequence length="134" mass="15452">MVVAIKVLHLRHCGDFKSFTAECKTLYRIRHRNLVKLVTCCITRGVQGNDFKALILEYMCNGSVNNWLHPPSHLVMANKDQNHQFNLNLLQRLCIAIDVAYVVEYRHHDCPTPIVHCDLKPSNILLDEHDCTCQ</sequence>
<feature type="domain" description="Protein kinase" evidence="7">
    <location>
        <begin position="1"/>
        <end position="134"/>
    </location>
</feature>
<evidence type="ECO:0000256" key="5">
    <source>
        <dbReference type="ARBA" id="ARBA00022989"/>
    </source>
</evidence>
<dbReference type="InterPro" id="IPR000719">
    <property type="entry name" value="Prot_kinase_dom"/>
</dbReference>
<dbReference type="OMA" id="APMESIG"/>
<dbReference type="PANTHER" id="PTHR27008">
    <property type="entry name" value="OS04G0122200 PROTEIN"/>
    <property type="match status" value="1"/>
</dbReference>
<dbReference type="GO" id="GO:0016020">
    <property type="term" value="C:membrane"/>
    <property type="evidence" value="ECO:0007669"/>
    <property type="project" value="UniProtKB-SubCell"/>
</dbReference>
<keyword evidence="4" id="KW-0677">Repeat</keyword>
<evidence type="ECO:0000259" key="7">
    <source>
        <dbReference type="PROSITE" id="PS50011"/>
    </source>
</evidence>
<dbReference type="PROSITE" id="PS00108">
    <property type="entry name" value="PROTEIN_KINASE_ST"/>
    <property type="match status" value="1"/>
</dbReference>
<evidence type="ECO:0000256" key="1">
    <source>
        <dbReference type="ARBA" id="ARBA00004370"/>
    </source>
</evidence>
<evidence type="ECO:0000256" key="4">
    <source>
        <dbReference type="ARBA" id="ARBA00022737"/>
    </source>
</evidence>
<evidence type="ECO:0000256" key="2">
    <source>
        <dbReference type="ARBA" id="ARBA00022614"/>
    </source>
</evidence>
<name>W1PPZ3_AMBTC</name>
<dbReference type="InterPro" id="IPR008271">
    <property type="entry name" value="Ser/Thr_kinase_AS"/>
</dbReference>
<dbReference type="Pfam" id="PF00069">
    <property type="entry name" value="Pkinase"/>
    <property type="match status" value="1"/>
</dbReference>
<evidence type="ECO:0000256" key="6">
    <source>
        <dbReference type="ARBA" id="ARBA00023136"/>
    </source>
</evidence>
<dbReference type="Gramene" id="ERN09776">
    <property type="protein sequence ID" value="ERN09776"/>
    <property type="gene ID" value="AMTR_s00029p00240040"/>
</dbReference>
<dbReference type="GO" id="GO:0004672">
    <property type="term" value="F:protein kinase activity"/>
    <property type="evidence" value="ECO:0007669"/>
    <property type="project" value="InterPro"/>
</dbReference>
<keyword evidence="2" id="KW-0433">Leucine-rich repeat</keyword>
<dbReference type="Proteomes" id="UP000017836">
    <property type="component" value="Unassembled WGS sequence"/>
</dbReference>
<keyword evidence="5" id="KW-1133">Transmembrane helix</keyword>
<gene>
    <name evidence="8" type="ORF">AMTR_s00029p00240040</name>
</gene>
<dbReference type="Gene3D" id="1.10.510.10">
    <property type="entry name" value="Transferase(Phosphotransferase) domain 1"/>
    <property type="match status" value="1"/>
</dbReference>
<dbReference type="SUPFAM" id="SSF56112">
    <property type="entry name" value="Protein kinase-like (PK-like)"/>
    <property type="match status" value="1"/>
</dbReference>
<dbReference type="PROSITE" id="PS50011">
    <property type="entry name" value="PROTEIN_KINASE_DOM"/>
    <property type="match status" value="1"/>
</dbReference>
<dbReference type="InterPro" id="IPR051809">
    <property type="entry name" value="Plant_receptor-like_S/T_kinase"/>
</dbReference>
<dbReference type="HOGENOM" id="CLU_000288_64_0_1"/>
<dbReference type="GO" id="GO:0005524">
    <property type="term" value="F:ATP binding"/>
    <property type="evidence" value="ECO:0007669"/>
    <property type="project" value="InterPro"/>
</dbReference>
<organism evidence="8 9">
    <name type="scientific">Amborella trichopoda</name>
    <dbReference type="NCBI Taxonomy" id="13333"/>
    <lineage>
        <taxon>Eukaryota</taxon>
        <taxon>Viridiplantae</taxon>
        <taxon>Streptophyta</taxon>
        <taxon>Embryophyta</taxon>
        <taxon>Tracheophyta</taxon>
        <taxon>Spermatophyta</taxon>
        <taxon>Magnoliopsida</taxon>
        <taxon>Amborellales</taxon>
        <taxon>Amborellaceae</taxon>
        <taxon>Amborella</taxon>
    </lineage>
</organism>
<protein>
    <recommendedName>
        <fullName evidence="7">Protein kinase domain-containing protein</fullName>
    </recommendedName>
</protein>
<dbReference type="eggNOG" id="ENOG502QPYS">
    <property type="taxonomic scope" value="Eukaryota"/>
</dbReference>
<reference evidence="9" key="1">
    <citation type="journal article" date="2013" name="Science">
        <title>The Amborella genome and the evolution of flowering plants.</title>
        <authorList>
            <consortium name="Amborella Genome Project"/>
        </authorList>
    </citation>
    <scope>NUCLEOTIDE SEQUENCE [LARGE SCALE GENOMIC DNA]</scope>
</reference>
<comment type="subcellular location">
    <subcellularLocation>
        <location evidence="1">Membrane</location>
    </subcellularLocation>
</comment>
<dbReference type="InterPro" id="IPR011009">
    <property type="entry name" value="Kinase-like_dom_sf"/>
</dbReference>
<dbReference type="AlphaFoldDB" id="W1PPZ3"/>
<evidence type="ECO:0000313" key="8">
    <source>
        <dbReference type="EMBL" id="ERN09776.1"/>
    </source>
</evidence>
<evidence type="ECO:0000256" key="3">
    <source>
        <dbReference type="ARBA" id="ARBA00022692"/>
    </source>
</evidence>
<accession>W1PPZ3</accession>
<keyword evidence="9" id="KW-1185">Reference proteome</keyword>
<proteinExistence type="predicted"/>
<keyword evidence="6" id="KW-0472">Membrane</keyword>
<dbReference type="EMBL" id="KI392980">
    <property type="protein sequence ID" value="ERN09776.1"/>
    <property type="molecule type" value="Genomic_DNA"/>
</dbReference>
<evidence type="ECO:0000313" key="9">
    <source>
        <dbReference type="Proteomes" id="UP000017836"/>
    </source>
</evidence>
<dbReference type="PANTHER" id="PTHR27008:SF499">
    <property type="entry name" value="OS06G0581500 PROTEIN"/>
    <property type="match status" value="1"/>
</dbReference>